<dbReference type="Pfam" id="PF04070">
    <property type="entry name" value="DUF378"/>
    <property type="match status" value="1"/>
</dbReference>
<comment type="caution">
    <text evidence="3">The sequence shown here is derived from an EMBL/GenBank/DDBJ whole genome shotgun (WGS) entry which is preliminary data.</text>
</comment>
<name>A0A4R5VVX6_9BACI</name>
<gene>
    <name evidence="3" type="ORF">E2K98_09950</name>
    <name evidence="2" type="ORF">RCG21_28305</name>
</gene>
<keyword evidence="1" id="KW-1133">Transmembrane helix</keyword>
<dbReference type="EMBL" id="JAVGVR010000001">
    <property type="protein sequence ID" value="MDQ6600179.1"/>
    <property type="molecule type" value="Genomic_DNA"/>
</dbReference>
<protein>
    <submittedName>
        <fullName evidence="3">DUF378 domain-containing protein</fullName>
    </submittedName>
</protein>
<dbReference type="PANTHER" id="PTHR37304:SF1">
    <property type="entry name" value="MEMBRANE PROTEIN"/>
    <property type="match status" value="1"/>
</dbReference>
<evidence type="ECO:0000313" key="5">
    <source>
        <dbReference type="Proteomes" id="UP001178888"/>
    </source>
</evidence>
<dbReference type="Proteomes" id="UP000295132">
    <property type="component" value="Unassembled WGS sequence"/>
</dbReference>
<dbReference type="InterPro" id="IPR007211">
    <property type="entry name" value="DUF378"/>
</dbReference>
<keyword evidence="1" id="KW-0812">Transmembrane</keyword>
<reference evidence="3 4" key="1">
    <citation type="submission" date="2019-03" db="EMBL/GenBank/DDBJ databases">
        <title>Bacillus niacini sp. nov. a Nicotinate-Metabolizing Mesophile Isolated from Soil.</title>
        <authorList>
            <person name="Zhang G."/>
        </authorList>
    </citation>
    <scope>NUCLEOTIDE SEQUENCE [LARGE SCALE GENOMIC DNA]</scope>
    <source>
        <strain evidence="3 4">WN066</strain>
    </source>
</reference>
<proteinExistence type="predicted"/>
<evidence type="ECO:0000256" key="1">
    <source>
        <dbReference type="SAM" id="Phobius"/>
    </source>
</evidence>
<evidence type="ECO:0000313" key="2">
    <source>
        <dbReference type="EMBL" id="MDQ6600179.1"/>
    </source>
</evidence>
<evidence type="ECO:0000313" key="4">
    <source>
        <dbReference type="Proteomes" id="UP000295132"/>
    </source>
</evidence>
<keyword evidence="1" id="KW-0472">Membrane</keyword>
<evidence type="ECO:0000313" key="3">
    <source>
        <dbReference type="EMBL" id="TDK62364.1"/>
    </source>
</evidence>
<accession>A0A4R5VVX6</accession>
<reference evidence="2" key="2">
    <citation type="submission" date="2023-08" db="EMBL/GenBank/DDBJ databases">
        <title>Nitrogen cycling bacteria in agricultural field soils.</title>
        <authorList>
            <person name="Jang J."/>
        </authorList>
    </citation>
    <scope>NUCLEOTIDE SEQUENCE</scope>
    <source>
        <strain evidence="2">PS3-36</strain>
    </source>
</reference>
<dbReference type="PANTHER" id="PTHR37304">
    <property type="entry name" value="MEMBRANE PROTEIN-RELATED"/>
    <property type="match status" value="1"/>
</dbReference>
<dbReference type="AlphaFoldDB" id="A0A4R5VVX6"/>
<keyword evidence="5" id="KW-1185">Reference proteome</keyword>
<feature type="transmembrane region" description="Helical" evidence="1">
    <location>
        <begin position="40"/>
        <end position="61"/>
    </location>
</feature>
<sequence length="76" mass="8222">MGSLQRIALVLTIIGAINWGLIGFFQFDLVATIFGGQNTALARIIYGLVGVAGLLNLGLLFKANEHFEESPETETR</sequence>
<dbReference type="Proteomes" id="UP001178888">
    <property type="component" value="Unassembled WGS sequence"/>
</dbReference>
<organism evidence="3 4">
    <name type="scientific">Bacillus salipaludis</name>
    <dbReference type="NCBI Taxonomy" id="2547811"/>
    <lineage>
        <taxon>Bacteria</taxon>
        <taxon>Bacillati</taxon>
        <taxon>Bacillota</taxon>
        <taxon>Bacilli</taxon>
        <taxon>Bacillales</taxon>
        <taxon>Bacillaceae</taxon>
        <taxon>Bacillus</taxon>
    </lineage>
</organism>
<dbReference type="RefSeq" id="WP_133334082.1">
    <property type="nucleotide sequence ID" value="NZ_JAVGVR010000001.1"/>
</dbReference>
<feature type="transmembrane region" description="Helical" evidence="1">
    <location>
        <begin position="7"/>
        <end position="34"/>
    </location>
</feature>
<dbReference type="EMBL" id="SMYO01000004">
    <property type="protein sequence ID" value="TDK62364.1"/>
    <property type="molecule type" value="Genomic_DNA"/>
</dbReference>